<protein>
    <recommendedName>
        <fullName evidence="2">DUF4167 domain-containing protein</fullName>
    </recommendedName>
</protein>
<feature type="compositionally biased region" description="Basic and acidic residues" evidence="1">
    <location>
        <begin position="139"/>
        <end position="157"/>
    </location>
</feature>
<evidence type="ECO:0000313" key="4">
    <source>
        <dbReference type="Proteomes" id="UP000092498"/>
    </source>
</evidence>
<proteinExistence type="predicted"/>
<dbReference type="Proteomes" id="UP000092498">
    <property type="component" value="Chromosome"/>
</dbReference>
<feature type="compositionally biased region" description="Gly residues" evidence="1">
    <location>
        <begin position="11"/>
        <end position="26"/>
    </location>
</feature>
<keyword evidence="4" id="KW-1185">Reference proteome</keyword>
<feature type="region of interest" description="Disordered" evidence="1">
    <location>
        <begin position="1"/>
        <end position="48"/>
    </location>
</feature>
<evidence type="ECO:0000313" key="3">
    <source>
        <dbReference type="EMBL" id="ANP47878.1"/>
    </source>
</evidence>
<dbReference type="OrthoDB" id="9816310at2"/>
<dbReference type="RefSeq" id="WP_066774428.1">
    <property type="nucleotide sequence ID" value="NZ_CP013244.1"/>
</dbReference>
<dbReference type="KEGG" id="cbot:ATE48_19225"/>
<dbReference type="AlphaFoldDB" id="A0A1B1AMS4"/>
<feature type="domain" description="DUF4167" evidence="2">
    <location>
        <begin position="20"/>
        <end position="90"/>
    </location>
</feature>
<dbReference type="STRING" id="1759059.ATE48_19225"/>
<sequence>MKRQRGRGRKPGGGGGNYHNNQGGGGGHHHPNRTLESNGPETKVRGPASHIFERYLQLARDAMSSGDRVLSENYMQHADHYFRLVRSMQPAQPVHQPQQNFNEGGAEYEGDEDGAIEGEGGEETEARGDGDEQADADYQGDRQREGGGERSEGDRGPRRGRNRRRFNPDGERQGGHEARDSENRESRGESGEPREAREHREPREPRRERAEGEARPPRRERSEGGEPREPRRERQPREDRESGGREGFSDGPKPAFLRGGGGGSAE</sequence>
<gene>
    <name evidence="3" type="ORF">ATE48_19225</name>
</gene>
<dbReference type="InParanoid" id="A0A1B1AMS4"/>
<evidence type="ECO:0000256" key="1">
    <source>
        <dbReference type="SAM" id="MobiDB-lite"/>
    </source>
</evidence>
<feature type="compositionally biased region" description="Basic residues" evidence="1">
    <location>
        <begin position="1"/>
        <end position="10"/>
    </location>
</feature>
<reference evidence="3 4" key="1">
    <citation type="submission" date="2015-11" db="EMBL/GenBank/DDBJ databases">
        <title>Whole-Genome Sequence of Candidatus Oderbacter manganicum from the National Park Lower Oder Valley, Germany.</title>
        <authorList>
            <person name="Braun B."/>
            <person name="Liere K."/>
            <person name="Szewzyk U."/>
        </authorList>
    </citation>
    <scope>NUCLEOTIDE SEQUENCE [LARGE SCALE GENOMIC DNA]</scope>
    <source>
        <strain evidence="3 4">OTSz_A_272</strain>
    </source>
</reference>
<organism evidence="3 4">
    <name type="scientific">Candidatus Viadribacter manganicus</name>
    <dbReference type="NCBI Taxonomy" id="1759059"/>
    <lineage>
        <taxon>Bacteria</taxon>
        <taxon>Pseudomonadati</taxon>
        <taxon>Pseudomonadota</taxon>
        <taxon>Alphaproteobacteria</taxon>
        <taxon>Hyphomonadales</taxon>
        <taxon>Hyphomonadaceae</taxon>
        <taxon>Candidatus Viadribacter</taxon>
    </lineage>
</organism>
<feature type="compositionally biased region" description="Basic and acidic residues" evidence="1">
    <location>
        <begin position="166"/>
        <end position="248"/>
    </location>
</feature>
<dbReference type="EMBL" id="CP013244">
    <property type="protein sequence ID" value="ANP47878.1"/>
    <property type="molecule type" value="Genomic_DNA"/>
</dbReference>
<dbReference type="Pfam" id="PF13763">
    <property type="entry name" value="DUF4167"/>
    <property type="match status" value="1"/>
</dbReference>
<feature type="region of interest" description="Disordered" evidence="1">
    <location>
        <begin position="86"/>
        <end position="266"/>
    </location>
</feature>
<evidence type="ECO:0000259" key="2">
    <source>
        <dbReference type="Pfam" id="PF13763"/>
    </source>
</evidence>
<accession>A0A1B1AMS4</accession>
<dbReference type="InterPro" id="IPR025430">
    <property type="entry name" value="DUF4167"/>
</dbReference>
<feature type="compositionally biased region" description="Acidic residues" evidence="1">
    <location>
        <begin position="106"/>
        <end position="123"/>
    </location>
</feature>
<name>A0A1B1AMS4_9PROT</name>